<reference evidence="7" key="1">
    <citation type="journal article" date="2013" name="Nat. Biotechnol.">
        <title>Draft genome sequence of chickpea (Cicer arietinum) provides a resource for trait improvement.</title>
        <authorList>
            <person name="Varshney R.K."/>
            <person name="Song C."/>
            <person name="Saxena R.K."/>
            <person name="Azam S."/>
            <person name="Yu S."/>
            <person name="Sharpe A.G."/>
            <person name="Cannon S."/>
            <person name="Baek J."/>
            <person name="Rosen B.D."/>
            <person name="Tar'an B."/>
            <person name="Millan T."/>
            <person name="Zhang X."/>
            <person name="Ramsay L.D."/>
            <person name="Iwata A."/>
            <person name="Wang Y."/>
            <person name="Nelson W."/>
            <person name="Farmer A.D."/>
            <person name="Gaur P.M."/>
            <person name="Soderlund C."/>
            <person name="Penmetsa R.V."/>
            <person name="Xu C."/>
            <person name="Bharti A.K."/>
            <person name="He W."/>
            <person name="Winter P."/>
            <person name="Zhao S."/>
            <person name="Hane J.K."/>
            <person name="Carrasquilla-Garcia N."/>
            <person name="Condie J.A."/>
            <person name="Upadhyaya H.D."/>
            <person name="Luo M.C."/>
            <person name="Thudi M."/>
            <person name="Gowda C.L."/>
            <person name="Singh N.P."/>
            <person name="Lichtenzveig J."/>
            <person name="Gali K.K."/>
            <person name="Rubio J."/>
            <person name="Nadarajan N."/>
            <person name="Dolezel J."/>
            <person name="Bansal K.C."/>
            <person name="Xu X."/>
            <person name="Edwards D."/>
            <person name="Zhang G."/>
            <person name="Kahl G."/>
            <person name="Gil J."/>
            <person name="Singh K.B."/>
            <person name="Datta S.K."/>
            <person name="Jackson S.A."/>
            <person name="Wang J."/>
            <person name="Cook D.R."/>
        </authorList>
    </citation>
    <scope>NUCLEOTIDE SEQUENCE [LARGE SCALE GENOMIC DNA]</scope>
    <source>
        <strain evidence="7">cv. CDC Frontier</strain>
    </source>
</reference>
<dbReference type="AlphaFoldDB" id="A0A1S2XEY1"/>
<proteinExistence type="predicted"/>
<evidence type="ECO:0000256" key="5">
    <source>
        <dbReference type="ARBA" id="ARBA00023242"/>
    </source>
</evidence>
<evidence type="ECO:0000256" key="1">
    <source>
        <dbReference type="ARBA" id="ARBA00004123"/>
    </source>
</evidence>
<dbReference type="eggNOG" id="KOG0014">
    <property type="taxonomic scope" value="Eukaryota"/>
</dbReference>
<evidence type="ECO:0000259" key="6">
    <source>
        <dbReference type="PROSITE" id="PS50066"/>
    </source>
</evidence>
<dbReference type="GO" id="GO:0005634">
    <property type="term" value="C:nucleus"/>
    <property type="evidence" value="ECO:0007669"/>
    <property type="project" value="UniProtKB-SubCell"/>
</dbReference>
<dbReference type="GO" id="GO:0000978">
    <property type="term" value="F:RNA polymerase II cis-regulatory region sequence-specific DNA binding"/>
    <property type="evidence" value="ECO:0007669"/>
    <property type="project" value="TreeGrafter"/>
</dbReference>
<dbReference type="SMART" id="SM00432">
    <property type="entry name" value="MADS"/>
    <property type="match status" value="1"/>
</dbReference>
<keyword evidence="5" id="KW-0539">Nucleus</keyword>
<keyword evidence="2" id="KW-0805">Transcription regulation</keyword>
<dbReference type="Gene3D" id="3.40.1810.10">
    <property type="entry name" value="Transcription factor, MADS-box"/>
    <property type="match status" value="1"/>
</dbReference>
<dbReference type="InterPro" id="IPR033897">
    <property type="entry name" value="SRF-like_MADS-box"/>
</dbReference>
<dbReference type="PRINTS" id="PR00404">
    <property type="entry name" value="MADSDOMAIN"/>
</dbReference>
<evidence type="ECO:0000313" key="8">
    <source>
        <dbReference type="RefSeq" id="XP_004488302.1"/>
    </source>
</evidence>
<reference evidence="8" key="2">
    <citation type="submission" date="2025-08" db="UniProtKB">
        <authorList>
            <consortium name="RefSeq"/>
        </authorList>
    </citation>
    <scope>IDENTIFICATION</scope>
    <source>
        <tissue evidence="8">Etiolated seedlings</tissue>
    </source>
</reference>
<evidence type="ECO:0000313" key="7">
    <source>
        <dbReference type="Proteomes" id="UP000087171"/>
    </source>
</evidence>
<gene>
    <name evidence="8" type="primary">LOC101489345</name>
</gene>
<dbReference type="KEGG" id="cam:101489345"/>
<dbReference type="PaxDb" id="3827-XP_004488302.1"/>
<dbReference type="GO" id="GO:0045944">
    <property type="term" value="P:positive regulation of transcription by RNA polymerase II"/>
    <property type="evidence" value="ECO:0007669"/>
    <property type="project" value="InterPro"/>
</dbReference>
<dbReference type="PROSITE" id="PS50066">
    <property type="entry name" value="MADS_BOX_2"/>
    <property type="match status" value="1"/>
</dbReference>
<evidence type="ECO:0000256" key="3">
    <source>
        <dbReference type="ARBA" id="ARBA00023125"/>
    </source>
</evidence>
<organism evidence="7 8">
    <name type="scientific">Cicer arietinum</name>
    <name type="common">Chickpea</name>
    <name type="synonym">Garbanzo</name>
    <dbReference type="NCBI Taxonomy" id="3827"/>
    <lineage>
        <taxon>Eukaryota</taxon>
        <taxon>Viridiplantae</taxon>
        <taxon>Streptophyta</taxon>
        <taxon>Embryophyta</taxon>
        <taxon>Tracheophyta</taxon>
        <taxon>Spermatophyta</taxon>
        <taxon>Magnoliopsida</taxon>
        <taxon>eudicotyledons</taxon>
        <taxon>Gunneridae</taxon>
        <taxon>Pentapetalae</taxon>
        <taxon>rosids</taxon>
        <taxon>fabids</taxon>
        <taxon>Fabales</taxon>
        <taxon>Fabaceae</taxon>
        <taxon>Papilionoideae</taxon>
        <taxon>50 kb inversion clade</taxon>
        <taxon>NPAAA clade</taxon>
        <taxon>Hologalegina</taxon>
        <taxon>IRL clade</taxon>
        <taxon>Cicereae</taxon>
        <taxon>Cicer</taxon>
    </lineage>
</organism>
<dbReference type="InterPro" id="IPR036879">
    <property type="entry name" value="TF_MADSbox_sf"/>
</dbReference>
<evidence type="ECO:0000256" key="2">
    <source>
        <dbReference type="ARBA" id="ARBA00023015"/>
    </source>
</evidence>
<dbReference type="GeneID" id="101489345"/>
<comment type="subcellular location">
    <subcellularLocation>
        <location evidence="1">Nucleus</location>
    </subcellularLocation>
</comment>
<dbReference type="PANTHER" id="PTHR11945:SF564">
    <property type="entry name" value="PROTEIN, PUTATIVE-RELATED"/>
    <property type="match status" value="1"/>
</dbReference>
<dbReference type="Pfam" id="PF00319">
    <property type="entry name" value="SRF-TF"/>
    <property type="match status" value="1"/>
</dbReference>
<keyword evidence="7" id="KW-1185">Reference proteome</keyword>
<dbReference type="Proteomes" id="UP000087171">
    <property type="component" value="Chromosome Ca1"/>
</dbReference>
<dbReference type="RefSeq" id="XP_004488302.1">
    <property type="nucleotide sequence ID" value="XM_004488245.3"/>
</dbReference>
<keyword evidence="3" id="KW-0238">DNA-binding</keyword>
<dbReference type="InterPro" id="IPR002100">
    <property type="entry name" value="TF_MADSbox"/>
</dbReference>
<dbReference type="GO" id="GO:0000981">
    <property type="term" value="F:DNA-binding transcription factor activity, RNA polymerase II-specific"/>
    <property type="evidence" value="ECO:0007669"/>
    <property type="project" value="InterPro"/>
</dbReference>
<name>A0A1S2XEY1_CICAR</name>
<dbReference type="CDD" id="cd00266">
    <property type="entry name" value="MADS_SRF_like"/>
    <property type="match status" value="1"/>
</dbReference>
<feature type="domain" description="MADS-box" evidence="6">
    <location>
        <begin position="1"/>
        <end position="61"/>
    </location>
</feature>
<accession>A0A1S2XEY1</accession>
<dbReference type="GO" id="GO:0046983">
    <property type="term" value="F:protein dimerization activity"/>
    <property type="evidence" value="ECO:0007669"/>
    <property type="project" value="InterPro"/>
</dbReference>
<evidence type="ECO:0000256" key="4">
    <source>
        <dbReference type="ARBA" id="ARBA00023163"/>
    </source>
</evidence>
<dbReference type="OrthoDB" id="601557at2759"/>
<sequence>MGRPKTNLKRIQNEKVRKTTFVHRKNGLSKKVSEFSSIFGAEVCLIVYDSDGSDIPMTFPENATTVQSMLKKYEHQKIETTLEEFGVKDYYANKKNLVEAEISRVRKEILKKKYPTSSPIFHNMEEEQLKAFIAFVDSKIEACNHMLKNMQQKDTCFVQNMAQDSDVCLHSSQDNVVMHNLPQMQHITDFMEPTNDDISEWIDFSDLSDLPPVSSINQLSKLVEWDDIKVESEGFTSFIHSTMQNITYDNVLSSNSSQLDVNHNIPQIQNITGCMLPPYDDICDMVDFSGLIDWDNIVAEPEDFTVVEDDFLCI</sequence>
<dbReference type="PANTHER" id="PTHR11945">
    <property type="entry name" value="MADS BOX PROTEIN"/>
    <property type="match status" value="1"/>
</dbReference>
<keyword evidence="4" id="KW-0804">Transcription</keyword>
<protein>
    <submittedName>
        <fullName evidence="8">Floral homeotic protein GLOBOSA-like</fullName>
    </submittedName>
</protein>
<dbReference type="SUPFAM" id="SSF55455">
    <property type="entry name" value="SRF-like"/>
    <property type="match status" value="1"/>
</dbReference>